<protein>
    <submittedName>
        <fullName evidence="10">Putative ABC transporter permease protein</fullName>
    </submittedName>
</protein>
<feature type="transmembrane region" description="Helical" evidence="7">
    <location>
        <begin position="28"/>
        <end position="47"/>
    </location>
</feature>
<evidence type="ECO:0000256" key="1">
    <source>
        <dbReference type="ARBA" id="ARBA00004651"/>
    </source>
</evidence>
<dbReference type="PANTHER" id="PTHR30193">
    <property type="entry name" value="ABC TRANSPORTER PERMEASE PROTEIN"/>
    <property type="match status" value="1"/>
</dbReference>
<comment type="similarity">
    <text evidence="7">Belongs to the binding-protein-dependent transport system permease family.</text>
</comment>
<gene>
    <name evidence="10" type="ordered locus">MLP_21530</name>
</gene>
<keyword evidence="11" id="KW-1185">Reference proteome</keyword>
<feature type="transmembrane region" description="Helical" evidence="7">
    <location>
        <begin position="290"/>
        <end position="310"/>
    </location>
</feature>
<dbReference type="InterPro" id="IPR000515">
    <property type="entry name" value="MetI-like"/>
</dbReference>
<dbReference type="Gene3D" id="1.10.3720.10">
    <property type="entry name" value="MetI-like"/>
    <property type="match status" value="1"/>
</dbReference>
<feature type="region of interest" description="Disordered" evidence="8">
    <location>
        <begin position="1"/>
        <end position="21"/>
    </location>
</feature>
<dbReference type="eggNOG" id="COG1175">
    <property type="taxonomic scope" value="Bacteria"/>
</dbReference>
<evidence type="ECO:0000256" key="3">
    <source>
        <dbReference type="ARBA" id="ARBA00022475"/>
    </source>
</evidence>
<dbReference type="SUPFAM" id="SSF161098">
    <property type="entry name" value="MetI-like"/>
    <property type="match status" value="1"/>
</dbReference>
<dbReference type="InterPro" id="IPR051393">
    <property type="entry name" value="ABC_transporter_permease"/>
</dbReference>
<evidence type="ECO:0000256" key="2">
    <source>
        <dbReference type="ARBA" id="ARBA00022448"/>
    </source>
</evidence>
<dbReference type="RefSeq" id="WP_013863039.1">
    <property type="nucleotide sequence ID" value="NC_015635.1"/>
</dbReference>
<dbReference type="GO" id="GO:0005886">
    <property type="term" value="C:plasma membrane"/>
    <property type="evidence" value="ECO:0007669"/>
    <property type="project" value="UniProtKB-SubCell"/>
</dbReference>
<sequence>MTTQELTPPPAPAQTSKRRRRSATEARPTLFLFPLPALVIFTIFFAIPTLQAFQFALTDWDGYSADFNWVGVDNFVRAITADDLFANSIVNNLKFLLVVVIVQTLFSLVLGLAVLKNTRMNIGLRALFFFPTILSSVSVAFIWKFIYDPTFGLGNSILAGLAKIPQAIGIPVEPVQLAFLGNDQAAIFWVALAQCWAHIGQMMVIYVAGLQSIPGELYEAAEVDGATRWQRFVHVTWPQVAPATAIVTAYTTVQSFKAFDLILGLSGIPPKASMDIMSTRIYTTFANSQYGYAAAESIIFMALIAVVTWLQRRGLKVIQRSEES</sequence>
<keyword evidence="4 7" id="KW-0812">Transmembrane</keyword>
<evidence type="ECO:0000256" key="5">
    <source>
        <dbReference type="ARBA" id="ARBA00022989"/>
    </source>
</evidence>
<dbReference type="Proteomes" id="UP000007947">
    <property type="component" value="Chromosome"/>
</dbReference>
<keyword evidence="6 7" id="KW-0472">Membrane</keyword>
<evidence type="ECO:0000259" key="9">
    <source>
        <dbReference type="PROSITE" id="PS50928"/>
    </source>
</evidence>
<dbReference type="GO" id="GO:0055085">
    <property type="term" value="P:transmembrane transport"/>
    <property type="evidence" value="ECO:0007669"/>
    <property type="project" value="InterPro"/>
</dbReference>
<organism evidence="10 11">
    <name type="scientific">Microlunatus phosphovorus (strain ATCC 700054 / DSM 10555 / JCM 9379 / NBRC 101784 / NCIMB 13414 / VKM Ac-1990 / NM-1)</name>
    <dbReference type="NCBI Taxonomy" id="1032480"/>
    <lineage>
        <taxon>Bacteria</taxon>
        <taxon>Bacillati</taxon>
        <taxon>Actinomycetota</taxon>
        <taxon>Actinomycetes</taxon>
        <taxon>Propionibacteriales</taxon>
        <taxon>Propionibacteriaceae</taxon>
        <taxon>Microlunatus</taxon>
    </lineage>
</organism>
<evidence type="ECO:0000313" key="11">
    <source>
        <dbReference type="Proteomes" id="UP000007947"/>
    </source>
</evidence>
<keyword evidence="2 7" id="KW-0813">Transport</keyword>
<dbReference type="Pfam" id="PF00528">
    <property type="entry name" value="BPD_transp_1"/>
    <property type="match status" value="1"/>
</dbReference>
<dbReference type="STRING" id="1032480.MLP_21530"/>
<evidence type="ECO:0000256" key="4">
    <source>
        <dbReference type="ARBA" id="ARBA00022692"/>
    </source>
</evidence>
<evidence type="ECO:0000256" key="6">
    <source>
        <dbReference type="ARBA" id="ARBA00023136"/>
    </source>
</evidence>
<reference evidence="10 11" key="1">
    <citation type="submission" date="2011-05" db="EMBL/GenBank/DDBJ databases">
        <title>Whole genome sequence of Microlunatus phosphovorus NM-1.</title>
        <authorList>
            <person name="Hosoyama A."/>
            <person name="Sasaki K."/>
            <person name="Harada T."/>
            <person name="Igarashi R."/>
            <person name="Kawakoshi A."/>
            <person name="Sasagawa M."/>
            <person name="Fukada J."/>
            <person name="Nakamura S."/>
            <person name="Katano Y."/>
            <person name="Hanada S."/>
            <person name="Kamagata Y."/>
            <person name="Nakamura N."/>
            <person name="Yamazaki S."/>
            <person name="Fujita N."/>
        </authorList>
    </citation>
    <scope>NUCLEOTIDE SEQUENCE [LARGE SCALE GENOMIC DNA]</scope>
    <source>
        <strain evidence="11">ATCC 700054 / DSM 10555 / JCM 9379 / NBRC 101784 / NCIMB 13414 / VKM Ac-1990 / NM-1</strain>
    </source>
</reference>
<dbReference type="EMBL" id="AP012204">
    <property type="protein sequence ID" value="BAK35167.1"/>
    <property type="molecule type" value="Genomic_DNA"/>
</dbReference>
<keyword evidence="5 7" id="KW-1133">Transmembrane helix</keyword>
<evidence type="ECO:0000313" key="10">
    <source>
        <dbReference type="EMBL" id="BAK35167.1"/>
    </source>
</evidence>
<dbReference type="PANTHER" id="PTHR30193:SF37">
    <property type="entry name" value="INNER MEMBRANE ABC TRANSPORTER PERMEASE PROTEIN YCJO"/>
    <property type="match status" value="1"/>
</dbReference>
<feature type="transmembrane region" description="Helical" evidence="7">
    <location>
        <begin position="95"/>
        <end position="115"/>
    </location>
</feature>
<accession>F5XDZ4</accession>
<dbReference type="KEGG" id="mph:MLP_21530"/>
<name>F5XDZ4_MICPN</name>
<feature type="transmembrane region" description="Helical" evidence="7">
    <location>
        <begin position="127"/>
        <end position="146"/>
    </location>
</feature>
<evidence type="ECO:0000256" key="7">
    <source>
        <dbReference type="RuleBase" id="RU363032"/>
    </source>
</evidence>
<comment type="subcellular location">
    <subcellularLocation>
        <location evidence="1 7">Cell membrane</location>
        <topology evidence="1 7">Multi-pass membrane protein</topology>
    </subcellularLocation>
</comment>
<proteinExistence type="inferred from homology"/>
<keyword evidence="3" id="KW-1003">Cell membrane</keyword>
<dbReference type="HOGENOM" id="CLU_016047_0_0_11"/>
<evidence type="ECO:0000256" key="8">
    <source>
        <dbReference type="SAM" id="MobiDB-lite"/>
    </source>
</evidence>
<dbReference type="AlphaFoldDB" id="F5XDZ4"/>
<dbReference type="PROSITE" id="PS50928">
    <property type="entry name" value="ABC_TM1"/>
    <property type="match status" value="1"/>
</dbReference>
<dbReference type="InterPro" id="IPR035906">
    <property type="entry name" value="MetI-like_sf"/>
</dbReference>
<dbReference type="CDD" id="cd06261">
    <property type="entry name" value="TM_PBP2"/>
    <property type="match status" value="1"/>
</dbReference>
<feature type="domain" description="ABC transmembrane type-1" evidence="9">
    <location>
        <begin position="89"/>
        <end position="311"/>
    </location>
</feature>